<dbReference type="NCBIfam" id="TIGR00361">
    <property type="entry name" value="ComEC_Rec2"/>
    <property type="match status" value="1"/>
</dbReference>
<gene>
    <name evidence="8" type="ORF">NFC81_08040</name>
</gene>
<name>A0AB38YBE0_9GAMM</name>
<dbReference type="Pfam" id="PF03772">
    <property type="entry name" value="Competence"/>
    <property type="match status" value="1"/>
</dbReference>
<feature type="transmembrane region" description="Helical" evidence="6">
    <location>
        <begin position="447"/>
        <end position="471"/>
    </location>
</feature>
<dbReference type="Gene3D" id="3.60.15.10">
    <property type="entry name" value="Ribonuclease Z/Hydroxyacylglutathione hydrolase-like"/>
    <property type="match status" value="1"/>
</dbReference>
<dbReference type="InterPro" id="IPR036866">
    <property type="entry name" value="RibonucZ/Hydroxyglut_hydro"/>
</dbReference>
<evidence type="ECO:0000256" key="6">
    <source>
        <dbReference type="SAM" id="Phobius"/>
    </source>
</evidence>
<organism evidence="8">
    <name type="scientific">Salinispirillum sp. LH 10-3-1</name>
    <dbReference type="NCBI Taxonomy" id="2952525"/>
    <lineage>
        <taxon>Bacteria</taxon>
        <taxon>Pseudomonadati</taxon>
        <taxon>Pseudomonadota</taxon>
        <taxon>Gammaproteobacteria</taxon>
        <taxon>Oceanospirillales</taxon>
        <taxon>Saccharospirillaceae</taxon>
        <taxon>Salinispirillum</taxon>
    </lineage>
</organism>
<dbReference type="InterPro" id="IPR052159">
    <property type="entry name" value="Competence_DNA_uptake"/>
</dbReference>
<dbReference type="RefSeq" id="WP_304993972.1">
    <property type="nucleotide sequence ID" value="NZ_CP101717.1"/>
</dbReference>
<feature type="transmembrane region" description="Helical" evidence="6">
    <location>
        <begin position="35"/>
        <end position="59"/>
    </location>
</feature>
<dbReference type="InterPro" id="IPR001279">
    <property type="entry name" value="Metallo-B-lactamas"/>
</dbReference>
<evidence type="ECO:0000259" key="7">
    <source>
        <dbReference type="SMART" id="SM00849"/>
    </source>
</evidence>
<evidence type="ECO:0000256" key="5">
    <source>
        <dbReference type="ARBA" id="ARBA00023136"/>
    </source>
</evidence>
<dbReference type="InterPro" id="IPR035681">
    <property type="entry name" value="ComA-like_MBL"/>
</dbReference>
<accession>A0AB38YBE0</accession>
<feature type="transmembrane region" description="Helical" evidence="6">
    <location>
        <begin position="279"/>
        <end position="303"/>
    </location>
</feature>
<dbReference type="InterPro" id="IPR004797">
    <property type="entry name" value="Competence_ComEC/Rec2"/>
</dbReference>
<dbReference type="NCBIfam" id="TIGR00360">
    <property type="entry name" value="ComEC_N-term"/>
    <property type="match status" value="1"/>
</dbReference>
<proteinExistence type="predicted"/>
<evidence type="ECO:0000256" key="4">
    <source>
        <dbReference type="ARBA" id="ARBA00022989"/>
    </source>
</evidence>
<dbReference type="GO" id="GO:0030420">
    <property type="term" value="P:establishment of competence for transformation"/>
    <property type="evidence" value="ECO:0007669"/>
    <property type="project" value="InterPro"/>
</dbReference>
<dbReference type="AlphaFoldDB" id="A0AB38YBE0"/>
<evidence type="ECO:0000313" key="8">
    <source>
        <dbReference type="EMBL" id="WLD56688.1"/>
    </source>
</evidence>
<feature type="transmembrane region" description="Helical" evidence="6">
    <location>
        <begin position="315"/>
        <end position="334"/>
    </location>
</feature>
<dbReference type="GO" id="GO:0005886">
    <property type="term" value="C:plasma membrane"/>
    <property type="evidence" value="ECO:0007669"/>
    <property type="project" value="UniProtKB-SubCell"/>
</dbReference>
<comment type="subcellular location">
    <subcellularLocation>
        <location evidence="1">Cell membrane</location>
        <topology evidence="1">Multi-pass membrane protein</topology>
    </subcellularLocation>
</comment>
<evidence type="ECO:0000256" key="2">
    <source>
        <dbReference type="ARBA" id="ARBA00022475"/>
    </source>
</evidence>
<dbReference type="SUPFAM" id="SSF56281">
    <property type="entry name" value="Metallo-hydrolase/oxidoreductase"/>
    <property type="match status" value="1"/>
</dbReference>
<dbReference type="SMART" id="SM00849">
    <property type="entry name" value="Lactamase_B"/>
    <property type="match status" value="1"/>
</dbReference>
<keyword evidence="5 6" id="KW-0472">Membrane</keyword>
<reference evidence="8" key="1">
    <citation type="submission" date="2022-07" db="EMBL/GenBank/DDBJ databases">
        <title>Complete genome sequence of Salinispirillum sp. LH10-3-1 capable of multiple carbohydrate inversion isolated from a soda lake.</title>
        <authorList>
            <person name="Liu J."/>
            <person name="Zhai Y."/>
            <person name="Zhang H."/>
            <person name="Yang H."/>
            <person name="Qu J."/>
            <person name="Li J."/>
        </authorList>
    </citation>
    <scope>NUCLEOTIDE SEQUENCE</scope>
    <source>
        <strain evidence="8">LH 10-3-1</strain>
    </source>
</reference>
<sequence>MRKGFTLPLSAVRFRAANIFLSKSVHWHSKACLSAFILSGIGTLWSPVGTLLLIAGVFVSFRLFARHWQLDVLIGGCLGLVLVTTHVYSASAGRIPEPKTLVAQPVEVERCWPNQWGSRCLLRLPTGERWYLNWPRDEPVFIGMRAEVDVRLTPWAVPTNPGVSPFSVWLLRYDITAQGRVDQVVALPSRLGVETLEGARSQLRERALPDFYQGVYQALVLGDRARLDPDMRNRVERTQTQHLLALSGLHIGTLALAAYGLAGVLWLLCPLGIRQDWQYLAALLAAGLLLVIALPGVSLWRAFLMLLVPTVAWVCRVRLGATEALLVIGTAMLIADPRLVLDLGAWFSWLATVLLVIIALHSQRRPWYITAIWLQTVLSLLLIPLYALWELPVFPLSIPLNVLLIPLVTFWVLPSAFLTAMHIPFADTLFMLGVDLWYYLLVQFDRLWVWFPVLSVLQALLLLVSSLLLIIVRLPKSAWCAWLLLLFGVSWHNSQPAPLAEGEFDVWVLDVGQAQAVVIDTGGGRVMFDTGNGDPARVNLYHAALRWHWWSPHRPWAAVIISHLDRDHAGGLTSVAAGLRPQRFYSGQSMMTPGHWPTTEFCNHGVEFSVNAVQFRFLRPYVGFLPQDNNDASCILLVESEHGRVLLTGDASKRVEYGILQSAPPGKIDLLVSGHHGSATSTSAELLRLTQPTWVVHSAARYSRHAIPAPDVLQRVEDSGAINHCTCASGSRIYRFRHAGIVTERYGHRLLPWIRI</sequence>
<feature type="domain" description="Metallo-beta-lactamase" evidence="7">
    <location>
        <begin position="513"/>
        <end position="701"/>
    </location>
</feature>
<dbReference type="CDD" id="cd07731">
    <property type="entry name" value="ComA-like_MBL-fold"/>
    <property type="match status" value="1"/>
</dbReference>
<dbReference type="EMBL" id="CP101717">
    <property type="protein sequence ID" value="WLD56688.1"/>
    <property type="molecule type" value="Genomic_DNA"/>
</dbReference>
<keyword evidence="3 6" id="KW-0812">Transmembrane</keyword>
<dbReference type="Pfam" id="PF00753">
    <property type="entry name" value="Lactamase_B"/>
    <property type="match status" value="1"/>
</dbReference>
<protein>
    <submittedName>
        <fullName evidence="8">DNA internalization-related competence protein ComEC/Rec2</fullName>
    </submittedName>
</protein>
<keyword evidence="4 6" id="KW-1133">Transmembrane helix</keyword>
<dbReference type="PANTHER" id="PTHR30619">
    <property type="entry name" value="DNA INTERNALIZATION/COMPETENCE PROTEIN COMEC/REC2"/>
    <property type="match status" value="1"/>
</dbReference>
<feature type="transmembrane region" description="Helical" evidence="6">
    <location>
        <begin position="367"/>
        <end position="387"/>
    </location>
</feature>
<evidence type="ECO:0000256" key="1">
    <source>
        <dbReference type="ARBA" id="ARBA00004651"/>
    </source>
</evidence>
<dbReference type="PANTHER" id="PTHR30619:SF1">
    <property type="entry name" value="RECOMBINATION PROTEIN 2"/>
    <property type="match status" value="1"/>
</dbReference>
<feature type="transmembrane region" description="Helical" evidence="6">
    <location>
        <begin position="340"/>
        <end position="360"/>
    </location>
</feature>
<evidence type="ECO:0000256" key="3">
    <source>
        <dbReference type="ARBA" id="ARBA00022692"/>
    </source>
</evidence>
<dbReference type="InterPro" id="IPR004477">
    <property type="entry name" value="ComEC_N"/>
</dbReference>
<keyword evidence="2" id="KW-1003">Cell membrane</keyword>
<feature type="transmembrane region" description="Helical" evidence="6">
    <location>
        <begin position="243"/>
        <end position="267"/>
    </location>
</feature>